<dbReference type="Gene3D" id="3.30.420.10">
    <property type="entry name" value="Ribonuclease H-like superfamily/Ribonuclease H"/>
    <property type="match status" value="1"/>
</dbReference>
<reference evidence="4" key="1">
    <citation type="journal article" date="2015" name="Nature">
        <title>Complex archaea that bridge the gap between prokaryotes and eukaryotes.</title>
        <authorList>
            <person name="Spang A."/>
            <person name="Saw J.H."/>
            <person name="Jorgensen S.L."/>
            <person name="Zaremba-Niedzwiedzka K."/>
            <person name="Martijn J."/>
            <person name="Lind A.E."/>
            <person name="van Eijk R."/>
            <person name="Schleper C."/>
            <person name="Guy L."/>
            <person name="Ettema T.J."/>
        </authorList>
    </citation>
    <scope>NUCLEOTIDE SEQUENCE</scope>
</reference>
<gene>
    <name evidence="4" type="ORF">LCGC14_2933950</name>
</gene>
<sequence length="379" mass="44431">DGISGWRGSLLWNDNLCTKILPTFHPAFILRNYDAAMPTLFDLKKARDESHSIVYETAHPTLITRPTFEQVMHELDRMEKARKKVAFDVETTYATLEEDMMMTSIAICDDDDWAISIPLASDMNGWFWTQKEWLSIIQRLKQFFESGIPIIAQNAQFDMGVLHFLYGINIPNLYLDTMCAFHTIYPELPKNLNMLRTTYTDIIYYDYMKSQGDDQFYRYNALDAITAYRCAEPIIRELKEFGVYDFHQKFILPLIPVLLEMQMRGMKIDTDLMTKTFKKEMEEYEKHLNAIQELTGVEQVMNPNSTKDMKWLLYEKMGLPVKTNVKTKSPTTDKKALEELHKKYPSPLFDHIMEARHTRKMASTYLNLDNVRDGRMHTS</sequence>
<evidence type="ECO:0008006" key="5">
    <source>
        <dbReference type="Google" id="ProtNLM"/>
    </source>
</evidence>
<feature type="domain" description="DNA-directed DNA polymerase family A palm" evidence="2">
    <location>
        <begin position="274"/>
        <end position="379"/>
    </location>
</feature>
<dbReference type="PANTHER" id="PTHR10133">
    <property type="entry name" value="DNA POLYMERASE I"/>
    <property type="match status" value="1"/>
</dbReference>
<dbReference type="AlphaFoldDB" id="A0A0F9AB43"/>
<dbReference type="InterPro" id="IPR043502">
    <property type="entry name" value="DNA/RNA_pol_sf"/>
</dbReference>
<organism evidence="4">
    <name type="scientific">marine sediment metagenome</name>
    <dbReference type="NCBI Taxonomy" id="412755"/>
    <lineage>
        <taxon>unclassified sequences</taxon>
        <taxon>metagenomes</taxon>
        <taxon>ecological metagenomes</taxon>
    </lineage>
</organism>
<name>A0A0F9AB43_9ZZZZ</name>
<feature type="non-terminal residue" evidence="4">
    <location>
        <position position="379"/>
    </location>
</feature>
<evidence type="ECO:0000256" key="1">
    <source>
        <dbReference type="ARBA" id="ARBA00022705"/>
    </source>
</evidence>
<comment type="caution">
    <text evidence="4">The sequence shown here is derived from an EMBL/GenBank/DDBJ whole genome shotgun (WGS) entry which is preliminary data.</text>
</comment>
<dbReference type="Pfam" id="PF00476">
    <property type="entry name" value="DNA_pol_A"/>
    <property type="match status" value="1"/>
</dbReference>
<dbReference type="GO" id="GO:0003677">
    <property type="term" value="F:DNA binding"/>
    <property type="evidence" value="ECO:0007669"/>
    <property type="project" value="InterPro"/>
</dbReference>
<dbReference type="GO" id="GO:0006302">
    <property type="term" value="P:double-strand break repair"/>
    <property type="evidence" value="ECO:0007669"/>
    <property type="project" value="TreeGrafter"/>
</dbReference>
<dbReference type="InterPro" id="IPR002298">
    <property type="entry name" value="DNA_polymerase_A"/>
</dbReference>
<feature type="non-terminal residue" evidence="4">
    <location>
        <position position="1"/>
    </location>
</feature>
<dbReference type="Pfam" id="PF01612">
    <property type="entry name" value="DNA_pol_A_exo1"/>
    <property type="match status" value="1"/>
</dbReference>
<dbReference type="InterPro" id="IPR012337">
    <property type="entry name" value="RNaseH-like_sf"/>
</dbReference>
<evidence type="ECO:0000259" key="3">
    <source>
        <dbReference type="Pfam" id="PF01612"/>
    </source>
</evidence>
<dbReference type="InterPro" id="IPR036397">
    <property type="entry name" value="RNaseH_sf"/>
</dbReference>
<dbReference type="Gene3D" id="1.20.1060.10">
    <property type="entry name" value="Taq DNA Polymerase, Chain T, domain 4"/>
    <property type="match status" value="1"/>
</dbReference>
<dbReference type="InterPro" id="IPR002562">
    <property type="entry name" value="3'-5'_exonuclease_dom"/>
</dbReference>
<dbReference type="GO" id="GO:0006261">
    <property type="term" value="P:DNA-templated DNA replication"/>
    <property type="evidence" value="ECO:0007669"/>
    <property type="project" value="InterPro"/>
</dbReference>
<dbReference type="PANTHER" id="PTHR10133:SF27">
    <property type="entry name" value="DNA POLYMERASE NU"/>
    <property type="match status" value="1"/>
</dbReference>
<dbReference type="GO" id="GO:0003887">
    <property type="term" value="F:DNA-directed DNA polymerase activity"/>
    <property type="evidence" value="ECO:0007669"/>
    <property type="project" value="InterPro"/>
</dbReference>
<dbReference type="SUPFAM" id="SSF53098">
    <property type="entry name" value="Ribonuclease H-like"/>
    <property type="match status" value="1"/>
</dbReference>
<evidence type="ECO:0000313" key="4">
    <source>
        <dbReference type="EMBL" id="KKK69446.1"/>
    </source>
</evidence>
<keyword evidence="1" id="KW-0235">DNA replication</keyword>
<dbReference type="EMBL" id="LAZR01058647">
    <property type="protein sequence ID" value="KKK69446.1"/>
    <property type="molecule type" value="Genomic_DNA"/>
</dbReference>
<evidence type="ECO:0000259" key="2">
    <source>
        <dbReference type="Pfam" id="PF00476"/>
    </source>
</evidence>
<proteinExistence type="predicted"/>
<dbReference type="SUPFAM" id="SSF56672">
    <property type="entry name" value="DNA/RNA polymerases"/>
    <property type="match status" value="1"/>
</dbReference>
<dbReference type="InterPro" id="IPR001098">
    <property type="entry name" value="DNA-dir_DNA_pol_A_palm_dom"/>
</dbReference>
<dbReference type="GO" id="GO:0008408">
    <property type="term" value="F:3'-5' exonuclease activity"/>
    <property type="evidence" value="ECO:0007669"/>
    <property type="project" value="InterPro"/>
</dbReference>
<feature type="domain" description="3'-5' exonuclease" evidence="3">
    <location>
        <begin position="74"/>
        <end position="212"/>
    </location>
</feature>
<protein>
    <recommendedName>
        <fullName evidence="5">3'-5' exonuclease domain-containing protein</fullName>
    </recommendedName>
</protein>
<accession>A0A0F9AB43</accession>